<evidence type="ECO:0000259" key="1">
    <source>
        <dbReference type="Pfam" id="PF01636"/>
    </source>
</evidence>
<sequence length="320" mass="38166">MNQYSDIESLCDDKLFLSRAEECEISDELDILIQKAKRIIRELYPNEVYTYSLPEKGHRCNVKLIQNDTIKYIISFPDNTIKNDLREITRIKEALGLNRELIVYEEDGFCIMQIADEVIDWNRSIIVDCIKKLRQMHNSNLSINRAFVNNYRILEKKFRDSITDAKITELFGWDVSAWIDTEIMTYLNKYKPVLCHGDASYGNVLLFNNKAEWIDWELLQMSNPMFDIFYFFESLYSGNMMSEQMSIQDFLHVYYEDKNLSSKEKMNVICMGIYFLYWRILNNAKSGIIDEETIRVINRIKLFWQKKKFDAIYKYYMGDD</sequence>
<evidence type="ECO:0000313" key="3">
    <source>
        <dbReference type="Proteomes" id="UP000766246"/>
    </source>
</evidence>
<feature type="domain" description="Aminoglycoside phosphotransferase" evidence="1">
    <location>
        <begin position="123"/>
        <end position="234"/>
    </location>
</feature>
<gene>
    <name evidence="2" type="ORF">E7272_01625</name>
</gene>
<dbReference type="SUPFAM" id="SSF56112">
    <property type="entry name" value="Protein kinase-like (PK-like)"/>
    <property type="match status" value="1"/>
</dbReference>
<dbReference type="InterPro" id="IPR011009">
    <property type="entry name" value="Kinase-like_dom_sf"/>
</dbReference>
<reference evidence="2" key="1">
    <citation type="submission" date="2019-04" db="EMBL/GenBank/DDBJ databases">
        <title>Evolution of Biomass-Degrading Anaerobic Consortia Revealed by Metagenomics.</title>
        <authorList>
            <person name="Peng X."/>
        </authorList>
    </citation>
    <scope>NUCLEOTIDE SEQUENCE</scope>
    <source>
        <strain evidence="2">SIG311</strain>
    </source>
</reference>
<evidence type="ECO:0000313" key="2">
    <source>
        <dbReference type="EMBL" id="MBE5918519.1"/>
    </source>
</evidence>
<dbReference type="Proteomes" id="UP000766246">
    <property type="component" value="Unassembled WGS sequence"/>
</dbReference>
<organism evidence="2 3">
    <name type="scientific">Pseudobutyrivibrio ruminis</name>
    <dbReference type="NCBI Taxonomy" id="46206"/>
    <lineage>
        <taxon>Bacteria</taxon>
        <taxon>Bacillati</taxon>
        <taxon>Bacillota</taxon>
        <taxon>Clostridia</taxon>
        <taxon>Lachnospirales</taxon>
        <taxon>Lachnospiraceae</taxon>
        <taxon>Pseudobutyrivibrio</taxon>
    </lineage>
</organism>
<dbReference type="AlphaFoldDB" id="A0A927U5C5"/>
<dbReference type="InterPro" id="IPR002575">
    <property type="entry name" value="Aminoglycoside_PTrfase"/>
</dbReference>
<dbReference type="EMBL" id="SVER01000003">
    <property type="protein sequence ID" value="MBE5918519.1"/>
    <property type="molecule type" value="Genomic_DNA"/>
</dbReference>
<proteinExistence type="predicted"/>
<dbReference type="Pfam" id="PF01636">
    <property type="entry name" value="APH"/>
    <property type="match status" value="1"/>
</dbReference>
<accession>A0A927U5C5</accession>
<name>A0A927U5C5_9FIRM</name>
<comment type="caution">
    <text evidence="2">The sequence shown here is derived from an EMBL/GenBank/DDBJ whole genome shotgun (WGS) entry which is preliminary data.</text>
</comment>
<protein>
    <recommendedName>
        <fullName evidence="1">Aminoglycoside phosphotransferase domain-containing protein</fullName>
    </recommendedName>
</protein>
<dbReference type="Gene3D" id="3.90.1200.10">
    <property type="match status" value="1"/>
</dbReference>